<dbReference type="RefSeq" id="WP_382050443.1">
    <property type="nucleotide sequence ID" value="NZ_JBHSKJ010000029.1"/>
</dbReference>
<dbReference type="PRINTS" id="PR00035">
    <property type="entry name" value="HTHGNTR"/>
</dbReference>
<keyword evidence="7" id="KW-0032">Aminotransferase</keyword>
<dbReference type="GO" id="GO:0008483">
    <property type="term" value="F:transaminase activity"/>
    <property type="evidence" value="ECO:0007669"/>
    <property type="project" value="UniProtKB-KW"/>
</dbReference>
<evidence type="ECO:0000256" key="2">
    <source>
        <dbReference type="ARBA" id="ARBA00022898"/>
    </source>
</evidence>
<dbReference type="InterPro" id="IPR015424">
    <property type="entry name" value="PyrdxlP-dep_Trfase"/>
</dbReference>
<dbReference type="PANTHER" id="PTHR46577:SF1">
    <property type="entry name" value="HTH-TYPE TRANSCRIPTIONAL REGULATORY PROTEIN GABR"/>
    <property type="match status" value="1"/>
</dbReference>
<dbReference type="Gene3D" id="3.90.1150.10">
    <property type="entry name" value="Aspartate Aminotransferase, domain 1"/>
    <property type="match status" value="1"/>
</dbReference>
<dbReference type="InterPro" id="IPR004839">
    <property type="entry name" value="Aminotransferase_I/II_large"/>
</dbReference>
<comment type="caution">
    <text evidence="7">The sequence shown here is derived from an EMBL/GenBank/DDBJ whole genome shotgun (WGS) entry which is preliminary data.</text>
</comment>
<dbReference type="PANTHER" id="PTHR46577">
    <property type="entry name" value="HTH-TYPE TRANSCRIPTIONAL REGULATORY PROTEIN GABR"/>
    <property type="match status" value="1"/>
</dbReference>
<dbReference type="Gene3D" id="3.40.640.10">
    <property type="entry name" value="Type I PLP-dependent aspartate aminotransferase-like (Major domain)"/>
    <property type="match status" value="1"/>
</dbReference>
<keyword evidence="3" id="KW-0805">Transcription regulation</keyword>
<dbReference type="Pfam" id="PF00392">
    <property type="entry name" value="GntR"/>
    <property type="match status" value="1"/>
</dbReference>
<dbReference type="Pfam" id="PF00155">
    <property type="entry name" value="Aminotran_1_2"/>
    <property type="match status" value="1"/>
</dbReference>
<keyword evidence="4" id="KW-0238">DNA-binding</keyword>
<dbReference type="Proteomes" id="UP001596222">
    <property type="component" value="Unassembled WGS sequence"/>
</dbReference>
<dbReference type="SMART" id="SM00345">
    <property type="entry name" value="HTH_GNTR"/>
    <property type="match status" value="1"/>
</dbReference>
<evidence type="ECO:0000313" key="8">
    <source>
        <dbReference type="Proteomes" id="UP001596222"/>
    </source>
</evidence>
<evidence type="ECO:0000259" key="6">
    <source>
        <dbReference type="PROSITE" id="PS50949"/>
    </source>
</evidence>
<dbReference type="SUPFAM" id="SSF46785">
    <property type="entry name" value="Winged helix' DNA-binding domain"/>
    <property type="match status" value="1"/>
</dbReference>
<keyword evidence="5" id="KW-0804">Transcription</keyword>
<evidence type="ECO:0000256" key="5">
    <source>
        <dbReference type="ARBA" id="ARBA00023163"/>
    </source>
</evidence>
<dbReference type="SUPFAM" id="SSF53383">
    <property type="entry name" value="PLP-dependent transferases"/>
    <property type="match status" value="1"/>
</dbReference>
<organism evidence="7 8">
    <name type="scientific">Streptomyces aureoversilis</name>
    <dbReference type="NCBI Taxonomy" id="67277"/>
    <lineage>
        <taxon>Bacteria</taxon>
        <taxon>Bacillati</taxon>
        <taxon>Actinomycetota</taxon>
        <taxon>Actinomycetes</taxon>
        <taxon>Kitasatosporales</taxon>
        <taxon>Streptomycetaceae</taxon>
        <taxon>Streptomyces</taxon>
    </lineage>
</organism>
<dbReference type="InterPro" id="IPR051446">
    <property type="entry name" value="HTH_trans_reg/aminotransferase"/>
</dbReference>
<dbReference type="InterPro" id="IPR036388">
    <property type="entry name" value="WH-like_DNA-bd_sf"/>
</dbReference>
<sequence length="482" mass="50299">MYERNSVAELAEALKRELDRYSPGEKLPSSRALVERFRVSPVTVSRAIAALAAEGLVTTRPGAGAFRTAPHGAPARLGDTSWQQVALSVESAGEVVPRSVDASGVLTTLAEPPPGVIELSGGYLHPALQPERALAAALGRAGRRPGAWGRPPIEGVTELRAWFAREIGGPAGTVAASEVLITAGGQSALTAALRALAPPGAPVLVESPTYPGMLAAARASGLRPVPVPTDARGVRTDLLAEAFRTSGARVFVCQPLFQNPTGAVLADDRRPEVIRVAREAGAFVIEDDFARRLAHEDAPPLPPTLAADDPDGIVVHVCSLTKATSPSLRVGALAARGPVLERLRAVQVVDSFFVPRPLQEAALELVGSPAWTRHRRTTAAELRVRREALLTALHRELPAVSVDFVPPGGFHVWARLPDCTDDAALSAAALRAGVAVASGGPYHPAESVAPHLRLSFAAVAGTAELAEGVSRLRTAFGTACPS</sequence>
<dbReference type="EMBL" id="JBHSKJ010000029">
    <property type="protein sequence ID" value="MFC5149656.1"/>
    <property type="molecule type" value="Genomic_DNA"/>
</dbReference>
<protein>
    <submittedName>
        <fullName evidence="7">PLP-dependent aminotransferase family protein</fullName>
    </submittedName>
</protein>
<dbReference type="CDD" id="cd07377">
    <property type="entry name" value="WHTH_GntR"/>
    <property type="match status" value="1"/>
</dbReference>
<evidence type="ECO:0000313" key="7">
    <source>
        <dbReference type="EMBL" id="MFC5149656.1"/>
    </source>
</evidence>
<dbReference type="Gene3D" id="1.10.10.10">
    <property type="entry name" value="Winged helix-like DNA-binding domain superfamily/Winged helix DNA-binding domain"/>
    <property type="match status" value="1"/>
</dbReference>
<keyword evidence="8" id="KW-1185">Reference proteome</keyword>
<gene>
    <name evidence="7" type="ORF">ACFPP6_33895</name>
</gene>
<evidence type="ECO:0000256" key="3">
    <source>
        <dbReference type="ARBA" id="ARBA00023015"/>
    </source>
</evidence>
<evidence type="ECO:0000256" key="4">
    <source>
        <dbReference type="ARBA" id="ARBA00023125"/>
    </source>
</evidence>
<proteinExistence type="inferred from homology"/>
<dbReference type="InterPro" id="IPR036390">
    <property type="entry name" value="WH_DNA-bd_sf"/>
</dbReference>
<dbReference type="InterPro" id="IPR015422">
    <property type="entry name" value="PyrdxlP-dep_Trfase_small"/>
</dbReference>
<evidence type="ECO:0000256" key="1">
    <source>
        <dbReference type="ARBA" id="ARBA00005384"/>
    </source>
</evidence>
<feature type="domain" description="HTH gntR-type" evidence="6">
    <location>
        <begin position="4"/>
        <end position="70"/>
    </location>
</feature>
<dbReference type="InterPro" id="IPR015421">
    <property type="entry name" value="PyrdxlP-dep_Trfase_major"/>
</dbReference>
<name>A0ABW0A9E5_9ACTN</name>
<keyword evidence="2" id="KW-0663">Pyridoxal phosphate</keyword>
<comment type="similarity">
    <text evidence="1">In the C-terminal section; belongs to the class-I pyridoxal-phosphate-dependent aminotransferase family.</text>
</comment>
<dbReference type="PROSITE" id="PS50949">
    <property type="entry name" value="HTH_GNTR"/>
    <property type="match status" value="1"/>
</dbReference>
<dbReference type="CDD" id="cd00609">
    <property type="entry name" value="AAT_like"/>
    <property type="match status" value="1"/>
</dbReference>
<reference evidence="8" key="1">
    <citation type="journal article" date="2019" name="Int. J. Syst. Evol. Microbiol.">
        <title>The Global Catalogue of Microorganisms (GCM) 10K type strain sequencing project: providing services to taxonomists for standard genome sequencing and annotation.</title>
        <authorList>
            <consortium name="The Broad Institute Genomics Platform"/>
            <consortium name="The Broad Institute Genome Sequencing Center for Infectious Disease"/>
            <person name="Wu L."/>
            <person name="Ma J."/>
        </authorList>
    </citation>
    <scope>NUCLEOTIDE SEQUENCE [LARGE SCALE GENOMIC DNA]</scope>
    <source>
        <strain evidence="8">CGMCC 4.1641</strain>
    </source>
</reference>
<keyword evidence="7" id="KW-0808">Transferase</keyword>
<accession>A0ABW0A9E5</accession>
<dbReference type="InterPro" id="IPR000524">
    <property type="entry name" value="Tscrpt_reg_HTH_GntR"/>
</dbReference>